<name>A0A285RSP8_9FIRM</name>
<dbReference type="PANTHER" id="PTHR47837">
    <property type="entry name" value="GTP PYROPHOSPHOKINASE YJBM"/>
    <property type="match status" value="1"/>
</dbReference>
<dbReference type="CDD" id="cd05399">
    <property type="entry name" value="NT_Rel-Spo_like"/>
    <property type="match status" value="1"/>
</dbReference>
<dbReference type="GO" id="GO:0015970">
    <property type="term" value="P:guanosine tetraphosphate biosynthetic process"/>
    <property type="evidence" value="ECO:0007669"/>
    <property type="project" value="UniProtKB-UniPathway"/>
</dbReference>
<dbReference type="EMBL" id="OBMR01000003">
    <property type="protein sequence ID" value="SOB96836.1"/>
    <property type="molecule type" value="Genomic_DNA"/>
</dbReference>
<dbReference type="Gene3D" id="1.10.287.860">
    <property type="entry name" value="Nucleotidyltransferase"/>
    <property type="match status" value="1"/>
</dbReference>
<accession>A0A285RSP8</accession>
<protein>
    <submittedName>
        <fullName evidence="3">PpGpp synthetase catalytic domain-containing protein (RelA/SpoT-type nucleotidyltranferase)</fullName>
    </submittedName>
</protein>
<dbReference type="InterPro" id="IPR043519">
    <property type="entry name" value="NT_sf"/>
</dbReference>
<dbReference type="RefSeq" id="WP_242961994.1">
    <property type="nucleotide sequence ID" value="NZ_OBMR01000003.1"/>
</dbReference>
<dbReference type="UniPathway" id="UPA00908">
    <property type="reaction ID" value="UER00884"/>
</dbReference>
<dbReference type="SMART" id="SM00954">
    <property type="entry name" value="RelA_SpoT"/>
    <property type="match status" value="1"/>
</dbReference>
<dbReference type="AlphaFoldDB" id="A0A285RSP8"/>
<dbReference type="PANTHER" id="PTHR47837:SF1">
    <property type="entry name" value="GTP PYROPHOSPHOKINASE YJBM"/>
    <property type="match status" value="1"/>
</dbReference>
<sequence>MEESIYGNHRDEMENVMNIILGSINELREDMIQEFGSDPVEHCLARIKDEESMREKCRRQNLPETTESALEQIHDAIGIRVVCAFISDVYSVRDHLRTIDKVEVIEEKDYIKQAKPNGYRSLHMILRYDNKYYVEIQLRTISMDTWAALEHHMRYKKKVSKSDALISAELKRCADELASTDMSMQTIRDLIRSESIDE</sequence>
<organism evidence="3 4">
    <name type="scientific">Pseudobutyrivibrio ruminis DSM 9787</name>
    <dbReference type="NCBI Taxonomy" id="1123011"/>
    <lineage>
        <taxon>Bacteria</taxon>
        <taxon>Bacillati</taxon>
        <taxon>Bacillota</taxon>
        <taxon>Clostridia</taxon>
        <taxon>Lachnospirales</taxon>
        <taxon>Lachnospiraceae</taxon>
        <taxon>Pseudobutyrivibrio</taxon>
    </lineage>
</organism>
<gene>
    <name evidence="3" type="ORF">SAMN02910411_1191</name>
</gene>
<evidence type="ECO:0000256" key="1">
    <source>
        <dbReference type="ARBA" id="ARBA00004976"/>
    </source>
</evidence>
<feature type="domain" description="RelA/SpoT" evidence="2">
    <location>
        <begin position="45"/>
        <end position="161"/>
    </location>
</feature>
<dbReference type="Proteomes" id="UP000219563">
    <property type="component" value="Unassembled WGS sequence"/>
</dbReference>
<evidence type="ECO:0000313" key="4">
    <source>
        <dbReference type="Proteomes" id="UP000219563"/>
    </source>
</evidence>
<evidence type="ECO:0000313" key="3">
    <source>
        <dbReference type="EMBL" id="SOB96836.1"/>
    </source>
</evidence>
<proteinExistence type="predicted"/>
<dbReference type="Pfam" id="PF04607">
    <property type="entry name" value="RelA_SpoT"/>
    <property type="match status" value="1"/>
</dbReference>
<comment type="pathway">
    <text evidence="1">Purine metabolism; ppGpp biosynthesis; ppGpp from GTP: step 1/2.</text>
</comment>
<reference evidence="3 4" key="1">
    <citation type="submission" date="2017-08" db="EMBL/GenBank/DDBJ databases">
        <authorList>
            <person name="de Groot N.N."/>
        </authorList>
    </citation>
    <scope>NUCLEOTIDE SEQUENCE [LARGE SCALE GENOMIC DNA]</scope>
    <source>
        <strain evidence="3 4">DSM 9787</strain>
    </source>
</reference>
<dbReference type="InterPro" id="IPR052366">
    <property type="entry name" value="GTP_Pyrophosphokinase"/>
</dbReference>
<evidence type="ECO:0000259" key="2">
    <source>
        <dbReference type="SMART" id="SM00954"/>
    </source>
</evidence>
<dbReference type="SUPFAM" id="SSF81301">
    <property type="entry name" value="Nucleotidyltransferase"/>
    <property type="match status" value="1"/>
</dbReference>
<dbReference type="InterPro" id="IPR007685">
    <property type="entry name" value="RelA_SpoT"/>
</dbReference>
<dbReference type="Gene3D" id="3.30.460.10">
    <property type="entry name" value="Beta Polymerase, domain 2"/>
    <property type="match status" value="1"/>
</dbReference>